<dbReference type="GO" id="GO:0034040">
    <property type="term" value="F:ATPase-coupled lipid transmembrane transporter activity"/>
    <property type="evidence" value="ECO:0007669"/>
    <property type="project" value="TreeGrafter"/>
</dbReference>
<evidence type="ECO:0000313" key="3">
    <source>
        <dbReference type="Proteomes" id="UP000316639"/>
    </source>
</evidence>
<dbReference type="GO" id="GO:0016887">
    <property type="term" value="F:ATP hydrolysis activity"/>
    <property type="evidence" value="ECO:0007669"/>
    <property type="project" value="InterPro"/>
</dbReference>
<dbReference type="InterPro" id="IPR039421">
    <property type="entry name" value="Type_1_exporter"/>
</dbReference>
<gene>
    <name evidence="2" type="ORF">FKR81_42260</name>
</gene>
<keyword evidence="2" id="KW-0547">Nucleotide-binding</keyword>
<dbReference type="Pfam" id="PF00005">
    <property type="entry name" value="ABC_tran"/>
    <property type="match status" value="1"/>
</dbReference>
<dbReference type="EMBL" id="VOBR01000061">
    <property type="protein sequence ID" value="TWP43577.1"/>
    <property type="molecule type" value="Genomic_DNA"/>
</dbReference>
<name>A0A563EEP9_9PSEU</name>
<protein>
    <submittedName>
        <fullName evidence="2">ATP-binding cassette domain-containing protein</fullName>
    </submittedName>
</protein>
<dbReference type="AlphaFoldDB" id="A0A563EEP9"/>
<proteinExistence type="predicted"/>
<dbReference type="SUPFAM" id="SSF52540">
    <property type="entry name" value="P-loop containing nucleoside triphosphate hydrolases"/>
    <property type="match status" value="1"/>
</dbReference>
<evidence type="ECO:0000313" key="2">
    <source>
        <dbReference type="EMBL" id="TWP43577.1"/>
    </source>
</evidence>
<comment type="caution">
    <text evidence="2">The sequence shown here is derived from an EMBL/GenBank/DDBJ whole genome shotgun (WGS) entry which is preliminary data.</text>
</comment>
<dbReference type="InterPro" id="IPR027417">
    <property type="entry name" value="P-loop_NTPase"/>
</dbReference>
<reference evidence="2 3" key="1">
    <citation type="submission" date="2019-07" db="EMBL/GenBank/DDBJ databases">
        <title>Lentzea xizangensis sp. nov., isolated from Qinghai-Tibetan Plateau Soils.</title>
        <authorList>
            <person name="Huang J."/>
        </authorList>
    </citation>
    <scope>NUCLEOTIDE SEQUENCE [LARGE SCALE GENOMIC DNA]</scope>
    <source>
        <strain evidence="2 3">FXJ1.1311</strain>
    </source>
</reference>
<keyword evidence="2" id="KW-0067">ATP-binding</keyword>
<dbReference type="Proteomes" id="UP000316639">
    <property type="component" value="Unassembled WGS sequence"/>
</dbReference>
<dbReference type="PANTHER" id="PTHR24221:SF654">
    <property type="entry name" value="ATP-BINDING CASSETTE SUB-FAMILY B MEMBER 6"/>
    <property type="match status" value="1"/>
</dbReference>
<dbReference type="InterPro" id="IPR003439">
    <property type="entry name" value="ABC_transporter-like_ATP-bd"/>
</dbReference>
<sequence>MGVHTVLSDNGSTLSGGQRQRLMLAQALIRRPRLLFLDEASSALDNTTQQIVTHSTRVLRATRIVIAHRLSMVMTADRVLVLAEGRVVQCGAPEELLNDPDGLFYQFGCQQSV</sequence>
<accession>A0A563EEP9</accession>
<organism evidence="2 3">
    <name type="scientific">Lentzea tibetensis</name>
    <dbReference type="NCBI Taxonomy" id="2591470"/>
    <lineage>
        <taxon>Bacteria</taxon>
        <taxon>Bacillati</taxon>
        <taxon>Actinomycetota</taxon>
        <taxon>Actinomycetes</taxon>
        <taxon>Pseudonocardiales</taxon>
        <taxon>Pseudonocardiaceae</taxon>
        <taxon>Lentzea</taxon>
    </lineage>
</organism>
<dbReference type="OrthoDB" id="9806127at2"/>
<keyword evidence="3" id="KW-1185">Reference proteome</keyword>
<dbReference type="Gene3D" id="3.40.50.300">
    <property type="entry name" value="P-loop containing nucleotide triphosphate hydrolases"/>
    <property type="match status" value="1"/>
</dbReference>
<dbReference type="RefSeq" id="WP_146361125.1">
    <property type="nucleotide sequence ID" value="NZ_VOBR01000061.1"/>
</dbReference>
<dbReference type="GO" id="GO:0005524">
    <property type="term" value="F:ATP binding"/>
    <property type="evidence" value="ECO:0007669"/>
    <property type="project" value="UniProtKB-KW"/>
</dbReference>
<feature type="domain" description="ABC transporter" evidence="1">
    <location>
        <begin position="4"/>
        <end position="41"/>
    </location>
</feature>
<evidence type="ECO:0000259" key="1">
    <source>
        <dbReference type="Pfam" id="PF00005"/>
    </source>
</evidence>
<dbReference type="PANTHER" id="PTHR24221">
    <property type="entry name" value="ATP-BINDING CASSETTE SUB-FAMILY B"/>
    <property type="match status" value="1"/>
</dbReference>